<sequence length="139" mass="15615">MKEIPAHVHLGPQVSDVLMRQHKHMSGLIWSGDHKTCITDLQCRRFAHNLFKAYSTAPGYTLLDMSGNLIHVRYIILLEDFDSIDTYNWGSYGCTTDRGSPCVTLDLGLVAYSCIASSVRSTCGTRPSCSIWYYVVHII</sequence>
<comment type="caution">
    <text evidence="1">The sequence shown here is derived from an EMBL/GenBank/DDBJ whole genome shotgun (WGS) entry which is preliminary data.</text>
</comment>
<keyword evidence="2" id="KW-1185">Reference proteome</keyword>
<dbReference type="EMBL" id="CM044706">
    <property type="protein sequence ID" value="KAI5659033.1"/>
    <property type="molecule type" value="Genomic_DNA"/>
</dbReference>
<organism evidence="1 2">
    <name type="scientific">Catharanthus roseus</name>
    <name type="common">Madagascar periwinkle</name>
    <name type="synonym">Vinca rosea</name>
    <dbReference type="NCBI Taxonomy" id="4058"/>
    <lineage>
        <taxon>Eukaryota</taxon>
        <taxon>Viridiplantae</taxon>
        <taxon>Streptophyta</taxon>
        <taxon>Embryophyta</taxon>
        <taxon>Tracheophyta</taxon>
        <taxon>Spermatophyta</taxon>
        <taxon>Magnoliopsida</taxon>
        <taxon>eudicotyledons</taxon>
        <taxon>Gunneridae</taxon>
        <taxon>Pentapetalae</taxon>
        <taxon>asterids</taxon>
        <taxon>lamiids</taxon>
        <taxon>Gentianales</taxon>
        <taxon>Apocynaceae</taxon>
        <taxon>Rauvolfioideae</taxon>
        <taxon>Vinceae</taxon>
        <taxon>Catharanthinae</taxon>
        <taxon>Catharanthus</taxon>
    </lineage>
</organism>
<protein>
    <submittedName>
        <fullName evidence="1">Uncharacterized protein</fullName>
    </submittedName>
</protein>
<reference evidence="2" key="1">
    <citation type="journal article" date="2023" name="Nat. Plants">
        <title>Single-cell RNA sequencing provides a high-resolution roadmap for understanding the multicellular compartmentation of specialized metabolism.</title>
        <authorList>
            <person name="Sun S."/>
            <person name="Shen X."/>
            <person name="Li Y."/>
            <person name="Li Y."/>
            <person name="Wang S."/>
            <person name="Li R."/>
            <person name="Zhang H."/>
            <person name="Shen G."/>
            <person name="Guo B."/>
            <person name="Wei J."/>
            <person name="Xu J."/>
            <person name="St-Pierre B."/>
            <person name="Chen S."/>
            <person name="Sun C."/>
        </authorList>
    </citation>
    <scope>NUCLEOTIDE SEQUENCE [LARGE SCALE GENOMIC DNA]</scope>
</reference>
<proteinExistence type="predicted"/>
<dbReference type="Proteomes" id="UP001060085">
    <property type="component" value="Linkage Group LG06"/>
</dbReference>
<gene>
    <name evidence="1" type="ORF">M9H77_27826</name>
</gene>
<accession>A0ACC0AHW9</accession>
<evidence type="ECO:0000313" key="2">
    <source>
        <dbReference type="Proteomes" id="UP001060085"/>
    </source>
</evidence>
<evidence type="ECO:0000313" key="1">
    <source>
        <dbReference type="EMBL" id="KAI5659033.1"/>
    </source>
</evidence>
<name>A0ACC0AHW9_CATRO</name>